<comment type="caution">
    <text evidence="1">The sequence shown here is derived from an EMBL/GenBank/DDBJ whole genome shotgun (WGS) entry which is preliminary data.</text>
</comment>
<sequence>MAVQAQTALTAAGHGMAIGSVGALYMGGDGERPVVSVAPPMGRRSRHLRGRDDLVGELLGLVSDGVGGSRVRVLHGLGGRGKTSIALEVCARSAGGPVWWVSAVDEVSLRAGLTAVARHAGASEQELRAGDLGDVLWGRLAGLASGWLLVVDNADDPQVLAGSGQLADGNGWLRPAEVAGLVVVTSRSARWPSWCHPQRVGMLDEELAAEVLRDAAGEQAGGLDEARALARWLGGLPLALRLAGAYLAATGAALLPEPGRPATFVEYLEVLQADGGRRFVAGQEMAEEVTSRALTLSLDLLARRGLEQAEVLLRLLAQFAEAPIPFRLLLDPEVLSQSGVLGGVSAGDISRLLEALADMALIDVTAGTGVQRVLTLHPVVRTASLDTFAASHGDPSDLETVAALAIYSAADGESTGLPEDPPRWPLWQLLAPHAFELLRRVSRIEGPSSDLVGWAAYSAGLAARAARAQGDYEQARTEFQAIYDIGRRTLGDEHPYTLTTRHELAGVLHDQGDYEQARTEFQAIYDIERRTLGDEHPHTLATRHNLAGVLHDQGDYEQARTEFQAIYDIWRRTLGDEHPDTLQLRDLLDAQDNPVA</sequence>
<dbReference type="SUPFAM" id="SSF48452">
    <property type="entry name" value="TPR-like"/>
    <property type="match status" value="1"/>
</dbReference>
<evidence type="ECO:0000313" key="1">
    <source>
        <dbReference type="EMBL" id="MBF9131406.1"/>
    </source>
</evidence>
<reference evidence="1 2" key="1">
    <citation type="submission" date="2020-11" db="EMBL/GenBank/DDBJ databases">
        <title>A novel isolate from a Black sea contaminated sediment with potential to produce alkanes: Plantactinospora alkalitolerans sp. nov.</title>
        <authorList>
            <person name="Carro L."/>
            <person name="Veyisoglu A."/>
            <person name="Guven K."/>
            <person name="Schumann P."/>
            <person name="Klenk H.-P."/>
            <person name="Sahin N."/>
        </authorList>
    </citation>
    <scope>NUCLEOTIDE SEQUENCE [LARGE SCALE GENOMIC DNA]</scope>
    <source>
        <strain evidence="1 2">S1510</strain>
    </source>
</reference>
<name>A0ABS0GYV6_9ACTN</name>
<gene>
    <name evidence="1" type="ORF">I0C86_20925</name>
</gene>
<protein>
    <submittedName>
        <fullName evidence="1">Tetratricopeptide repeat protein</fullName>
    </submittedName>
</protein>
<accession>A0ABS0GYV6</accession>
<evidence type="ECO:0000313" key="2">
    <source>
        <dbReference type="Proteomes" id="UP000638560"/>
    </source>
</evidence>
<dbReference type="Proteomes" id="UP000638560">
    <property type="component" value="Unassembled WGS sequence"/>
</dbReference>
<proteinExistence type="predicted"/>
<dbReference type="PANTHER" id="PTHR46082:SF6">
    <property type="entry name" value="AAA+ ATPASE DOMAIN-CONTAINING PROTEIN-RELATED"/>
    <property type="match status" value="1"/>
</dbReference>
<dbReference type="RefSeq" id="WP_323373758.1">
    <property type="nucleotide sequence ID" value="NZ_JADPUN010000196.1"/>
</dbReference>
<dbReference type="Gene3D" id="1.25.40.10">
    <property type="entry name" value="Tetratricopeptide repeat domain"/>
    <property type="match status" value="1"/>
</dbReference>
<dbReference type="Pfam" id="PF13424">
    <property type="entry name" value="TPR_12"/>
    <property type="match status" value="1"/>
</dbReference>
<dbReference type="PRINTS" id="PR00364">
    <property type="entry name" value="DISEASERSIST"/>
</dbReference>
<organism evidence="1 2">
    <name type="scientific">Plantactinospora alkalitolerans</name>
    <dbReference type="NCBI Taxonomy" id="2789879"/>
    <lineage>
        <taxon>Bacteria</taxon>
        <taxon>Bacillati</taxon>
        <taxon>Actinomycetota</taxon>
        <taxon>Actinomycetes</taxon>
        <taxon>Micromonosporales</taxon>
        <taxon>Micromonosporaceae</taxon>
        <taxon>Plantactinospora</taxon>
    </lineage>
</organism>
<dbReference type="EMBL" id="JADPUN010000196">
    <property type="protein sequence ID" value="MBF9131406.1"/>
    <property type="molecule type" value="Genomic_DNA"/>
</dbReference>
<dbReference type="InterPro" id="IPR011990">
    <property type="entry name" value="TPR-like_helical_dom_sf"/>
</dbReference>
<keyword evidence="2" id="KW-1185">Reference proteome</keyword>
<dbReference type="InterPro" id="IPR027417">
    <property type="entry name" value="P-loop_NTPase"/>
</dbReference>
<dbReference type="PANTHER" id="PTHR46082">
    <property type="entry name" value="ATP/GTP-BINDING PROTEIN-RELATED"/>
    <property type="match status" value="1"/>
</dbReference>
<dbReference type="Pfam" id="PF13374">
    <property type="entry name" value="TPR_10"/>
    <property type="match status" value="1"/>
</dbReference>
<dbReference type="Gene3D" id="3.40.50.300">
    <property type="entry name" value="P-loop containing nucleotide triphosphate hydrolases"/>
    <property type="match status" value="1"/>
</dbReference>
<dbReference type="SUPFAM" id="SSF52540">
    <property type="entry name" value="P-loop containing nucleoside triphosphate hydrolases"/>
    <property type="match status" value="1"/>
</dbReference>
<dbReference type="InterPro" id="IPR053137">
    <property type="entry name" value="NLR-like"/>
</dbReference>